<name>A0ABS2A4I4_9ACTN</name>
<accession>A0ABS2A4I4</accession>
<comment type="caution">
    <text evidence="1">The sequence shown here is derived from an EMBL/GenBank/DDBJ whole genome shotgun (WGS) entry which is preliminary data.</text>
</comment>
<gene>
    <name evidence="1" type="ORF">JIG36_04160</name>
</gene>
<organism evidence="1 2">
    <name type="scientific">Paractinoplanes ovalisporus</name>
    <dbReference type="NCBI Taxonomy" id="2810368"/>
    <lineage>
        <taxon>Bacteria</taxon>
        <taxon>Bacillati</taxon>
        <taxon>Actinomycetota</taxon>
        <taxon>Actinomycetes</taxon>
        <taxon>Micromonosporales</taxon>
        <taxon>Micromonosporaceae</taxon>
        <taxon>Paractinoplanes</taxon>
    </lineage>
</organism>
<dbReference type="EMBL" id="JAENHP010000001">
    <property type="protein sequence ID" value="MBM2614748.1"/>
    <property type="molecule type" value="Genomic_DNA"/>
</dbReference>
<sequence length="120" mass="13376">MGTSPRQRVCRTEYSCPAFFFLKNGNIGAIGKTENTDLSAQLKNVDASKGPDETFVVFPREVYHDSVIDYLGSLPRDEATAIVRPVLKKIAGDLLREWTESLRMLIAAWMERLLAAPAFA</sequence>
<proteinExistence type="predicted"/>
<evidence type="ECO:0000313" key="2">
    <source>
        <dbReference type="Proteomes" id="UP000632138"/>
    </source>
</evidence>
<keyword evidence="2" id="KW-1185">Reference proteome</keyword>
<evidence type="ECO:0000313" key="1">
    <source>
        <dbReference type="EMBL" id="MBM2614748.1"/>
    </source>
</evidence>
<reference evidence="1 2" key="1">
    <citation type="submission" date="2021-01" db="EMBL/GenBank/DDBJ databases">
        <title>Actinoplanes sp. nov. LDG1-06 isolated from lichen.</title>
        <authorList>
            <person name="Saeng-In P."/>
            <person name="Phongsopitanun W."/>
            <person name="Kanchanasin P."/>
            <person name="Yuki M."/>
            <person name="Kudo T."/>
            <person name="Ohkuma M."/>
            <person name="Tanasupawat S."/>
        </authorList>
    </citation>
    <scope>NUCLEOTIDE SEQUENCE [LARGE SCALE GENOMIC DNA]</scope>
    <source>
        <strain evidence="1 2">LDG1-06</strain>
    </source>
</reference>
<dbReference type="RefSeq" id="WP_203374614.1">
    <property type="nucleotide sequence ID" value="NZ_JAENHP010000001.1"/>
</dbReference>
<dbReference type="Proteomes" id="UP000632138">
    <property type="component" value="Unassembled WGS sequence"/>
</dbReference>
<protein>
    <submittedName>
        <fullName evidence="1">Uncharacterized protein</fullName>
    </submittedName>
</protein>